<evidence type="ECO:0000313" key="14">
    <source>
        <dbReference type="EMBL" id="AFG56540.1"/>
    </source>
</evidence>
<comment type="similarity">
    <text evidence="1">Belongs to the ANT/ATPSC lysine N-methyltransferase family.</text>
</comment>
<feature type="non-terminal residue" evidence="13">
    <location>
        <position position="1"/>
    </location>
</feature>
<sequence length="153" mass="16731">LRLGLWVKYLAGFRLAPFVPTPHHVAKAMLRLADVKSSDFVVDLGCGDARLLISAAKDRGAKGYGVEMDGELFKEAVRAIGKEGLSHMISVHQKDAMDAELHMASVVTLYLSDAGNAKILPKLQHQLPPNGRVVSFCWPFKGINPLRVERVDG</sequence>
<dbReference type="EMBL" id="FJ043998">
    <property type="protein sequence ID" value="AFG56536.1"/>
    <property type="molecule type" value="Genomic_DNA"/>
</dbReference>
<evidence type="ECO:0000313" key="10">
    <source>
        <dbReference type="EMBL" id="AFG56534.1"/>
    </source>
</evidence>
<dbReference type="InterPro" id="IPR010743">
    <property type="entry name" value="Methionine_synth_MetW"/>
</dbReference>
<keyword evidence="2" id="KW-0489">Methyltransferase</keyword>
<dbReference type="GO" id="GO:0032259">
    <property type="term" value="P:methylation"/>
    <property type="evidence" value="ECO:0007669"/>
    <property type="project" value="UniProtKB-KW"/>
</dbReference>
<dbReference type="EMBL" id="FJ043995">
    <property type="protein sequence ID" value="AFG56531.1"/>
    <property type="molecule type" value="Genomic_DNA"/>
</dbReference>
<evidence type="ECO:0000256" key="1">
    <source>
        <dbReference type="ARBA" id="ARBA00010633"/>
    </source>
</evidence>
<dbReference type="EMBL" id="FJ043993">
    <property type="protein sequence ID" value="AFG56540.1"/>
    <property type="molecule type" value="Genomic_DNA"/>
</dbReference>
<evidence type="ECO:0000256" key="4">
    <source>
        <dbReference type="ARBA" id="ARBA00022691"/>
    </source>
</evidence>
<dbReference type="Gene3D" id="3.40.50.150">
    <property type="entry name" value="Vaccinia Virus protein VP39"/>
    <property type="match status" value="1"/>
</dbReference>
<dbReference type="EMBL" id="FJ043999">
    <property type="protein sequence ID" value="AFG56527.1"/>
    <property type="molecule type" value="Genomic_DNA"/>
</dbReference>
<feature type="non-terminal residue" evidence="13">
    <location>
        <position position="153"/>
    </location>
</feature>
<gene>
    <name evidence="13" type="ORF">0_10446_01</name>
</gene>
<evidence type="ECO:0000313" key="11">
    <source>
        <dbReference type="EMBL" id="AFG56536.1"/>
    </source>
</evidence>
<dbReference type="EMBL" id="FJ044002">
    <property type="protein sequence ID" value="AFG56533.1"/>
    <property type="molecule type" value="Genomic_DNA"/>
</dbReference>
<dbReference type="PANTHER" id="PTHR13610:SF11">
    <property type="entry name" value="METHYLTRANSFERASE DOMAIN-CONTAINING PROTEIN"/>
    <property type="match status" value="1"/>
</dbReference>
<dbReference type="GO" id="GO:1905706">
    <property type="term" value="P:regulation of mitochondrial ATP synthesis coupled proton transport"/>
    <property type="evidence" value="ECO:0007669"/>
    <property type="project" value="TreeGrafter"/>
</dbReference>
<evidence type="ECO:0000313" key="12">
    <source>
        <dbReference type="EMBL" id="AFG56537.1"/>
    </source>
</evidence>
<dbReference type="PANTHER" id="PTHR13610">
    <property type="entry name" value="METHYLTRANSFERASE DOMAIN-CONTAINING PROTEIN"/>
    <property type="match status" value="1"/>
</dbReference>
<organism evidence="13">
    <name type="scientific">Pinus taeda</name>
    <name type="common">Loblolly pine</name>
    <dbReference type="NCBI Taxonomy" id="3352"/>
    <lineage>
        <taxon>Eukaryota</taxon>
        <taxon>Viridiplantae</taxon>
        <taxon>Streptophyta</taxon>
        <taxon>Embryophyta</taxon>
        <taxon>Tracheophyta</taxon>
        <taxon>Spermatophyta</taxon>
        <taxon>Pinopsida</taxon>
        <taxon>Pinidae</taxon>
        <taxon>Conifers I</taxon>
        <taxon>Pinales</taxon>
        <taxon>Pinaceae</taxon>
        <taxon>Pinus</taxon>
        <taxon>Pinus subgen. Pinus</taxon>
    </lineage>
</organism>
<dbReference type="Pfam" id="PF07021">
    <property type="entry name" value="MetW"/>
    <property type="match status" value="1"/>
</dbReference>
<dbReference type="EMBL" id="FJ044000">
    <property type="protein sequence ID" value="AFG56534.1"/>
    <property type="molecule type" value="Genomic_DNA"/>
</dbReference>
<dbReference type="GO" id="GO:0016279">
    <property type="term" value="F:protein-lysine N-methyltransferase activity"/>
    <property type="evidence" value="ECO:0007669"/>
    <property type="project" value="InterPro"/>
</dbReference>
<evidence type="ECO:0000313" key="9">
    <source>
        <dbReference type="EMBL" id="AFG56533.1"/>
    </source>
</evidence>
<dbReference type="AlphaFoldDB" id="H9W3E6"/>
<keyword evidence="4" id="KW-0949">S-adenosyl-L-methionine</keyword>
<dbReference type="EMBL" id="FJ043996">
    <property type="protein sequence ID" value="AFG56537.1"/>
    <property type="molecule type" value="Genomic_DNA"/>
</dbReference>
<dbReference type="SUPFAM" id="SSF53335">
    <property type="entry name" value="S-adenosyl-L-methionine-dependent methyltransferases"/>
    <property type="match status" value="1"/>
</dbReference>
<dbReference type="EMBL" id="FJ044003">
    <property type="protein sequence ID" value="AFG56539.1"/>
    <property type="molecule type" value="Genomic_DNA"/>
</dbReference>
<evidence type="ECO:0000313" key="7">
    <source>
        <dbReference type="EMBL" id="AFG56531.1"/>
    </source>
</evidence>
<protein>
    <recommendedName>
        <fullName evidence="15">Methyltransferase domain-containing protein</fullName>
    </recommendedName>
</protein>
<accession>H9W3E6</accession>
<evidence type="ECO:0000313" key="8">
    <source>
        <dbReference type="EMBL" id="AFG56532.1"/>
    </source>
</evidence>
<dbReference type="EMBL" id="FJ044009">
    <property type="protein sequence ID" value="AFG56529.1"/>
    <property type="molecule type" value="Genomic_DNA"/>
</dbReference>
<evidence type="ECO:0008006" key="15">
    <source>
        <dbReference type="Google" id="ProtNLM"/>
    </source>
</evidence>
<evidence type="ECO:0000313" key="13">
    <source>
        <dbReference type="EMBL" id="AFG56539.1"/>
    </source>
</evidence>
<proteinExistence type="inferred from homology"/>
<dbReference type="GO" id="GO:0005739">
    <property type="term" value="C:mitochondrion"/>
    <property type="evidence" value="ECO:0007669"/>
    <property type="project" value="TreeGrafter"/>
</dbReference>
<evidence type="ECO:0000313" key="6">
    <source>
        <dbReference type="EMBL" id="AFG56529.1"/>
    </source>
</evidence>
<reference evidence="13" key="1">
    <citation type="submission" date="2008-08" db="EMBL/GenBank/DDBJ databases">
        <title>Nucleotide Diversity and Divergence in the Loblolly Pine Gene Space.</title>
        <authorList>
            <person name="Neale D.B."/>
            <person name="Wegrzyn J.L."/>
            <person name="Lee J.M."/>
            <person name="Eckert A.J."/>
            <person name="Liechty J.D."/>
            <person name="Stevens K.A."/>
            <person name="Langley C.H."/>
        </authorList>
    </citation>
    <scope>NUCLEOTIDE SEQUENCE</scope>
    <source>
        <strain evidence="5">4575</strain>
        <strain evidence="8">4576</strain>
        <strain evidence="13">4577</strain>
        <strain evidence="7">4580</strain>
        <strain evidence="6">4582</strain>
        <strain evidence="12">4584</strain>
        <strain evidence="14">4587</strain>
        <strain evidence="10">4589</strain>
        <strain evidence="11">4590</strain>
        <strain evidence="9">4591</strain>
        <tissue evidence="13">Megagametophyte</tissue>
    </source>
</reference>
<keyword evidence="3" id="KW-0808">Transferase</keyword>
<dbReference type="EMBL" id="FJ044006">
    <property type="protein sequence ID" value="AFG56532.1"/>
    <property type="molecule type" value="Genomic_DNA"/>
</dbReference>
<dbReference type="CDD" id="cd02440">
    <property type="entry name" value="AdoMet_MTases"/>
    <property type="match status" value="1"/>
</dbReference>
<evidence type="ECO:0000256" key="3">
    <source>
        <dbReference type="ARBA" id="ARBA00022679"/>
    </source>
</evidence>
<dbReference type="InterPro" id="IPR026170">
    <property type="entry name" value="FAM173A/B"/>
</dbReference>
<evidence type="ECO:0000313" key="5">
    <source>
        <dbReference type="EMBL" id="AFG56527.1"/>
    </source>
</evidence>
<dbReference type="InterPro" id="IPR029063">
    <property type="entry name" value="SAM-dependent_MTases_sf"/>
</dbReference>
<name>H9W3E6_PINTA</name>
<evidence type="ECO:0000256" key="2">
    <source>
        <dbReference type="ARBA" id="ARBA00022603"/>
    </source>
</evidence>